<evidence type="ECO:0000256" key="1">
    <source>
        <dbReference type="SAM" id="Phobius"/>
    </source>
</evidence>
<accession>A0A4R3NB74</accession>
<keyword evidence="1" id="KW-0812">Transmembrane</keyword>
<reference evidence="2 3" key="1">
    <citation type="submission" date="2019-03" db="EMBL/GenBank/DDBJ databases">
        <title>Genomic Encyclopedia of Type Strains, Phase IV (KMG-IV): sequencing the most valuable type-strain genomes for metagenomic binning, comparative biology and taxonomic classification.</title>
        <authorList>
            <person name="Goeker M."/>
        </authorList>
    </citation>
    <scope>NUCLEOTIDE SEQUENCE [LARGE SCALE GENOMIC DNA]</scope>
    <source>
        <strain evidence="2 3">DSM 25894</strain>
    </source>
</reference>
<keyword evidence="3" id="KW-1185">Reference proteome</keyword>
<evidence type="ECO:0000313" key="3">
    <source>
        <dbReference type="Proteomes" id="UP000294650"/>
    </source>
</evidence>
<comment type="caution">
    <text evidence="2">The sequence shown here is derived from an EMBL/GenBank/DDBJ whole genome shotgun (WGS) entry which is preliminary data.</text>
</comment>
<dbReference type="RefSeq" id="WP_132369928.1">
    <property type="nucleotide sequence ID" value="NZ_SMAN01000001.1"/>
</dbReference>
<feature type="transmembrane region" description="Helical" evidence="1">
    <location>
        <begin position="6"/>
        <end position="25"/>
    </location>
</feature>
<dbReference type="AlphaFoldDB" id="A0A4R3NB74"/>
<evidence type="ECO:0000313" key="2">
    <source>
        <dbReference type="EMBL" id="TCT26674.1"/>
    </source>
</evidence>
<dbReference type="EMBL" id="SMAN01000001">
    <property type="protein sequence ID" value="TCT26674.1"/>
    <property type="molecule type" value="Genomic_DNA"/>
</dbReference>
<name>A0A4R3NB74_9BACI</name>
<gene>
    <name evidence="2" type="ORF">EDD68_10127</name>
</gene>
<sequence>MGKKRLIVGILIFIIVTFCSTIIWMKNHNIIDDEFSKITIINHNEVVEITDRERIKTMINKMNNSPRDITLPIFSGFRYDSVGEFGKLTFKNENEVKEFVYILENGNVITKYFVIKTSFHF</sequence>
<proteinExistence type="predicted"/>
<protein>
    <submittedName>
        <fullName evidence="2">Uncharacterized protein</fullName>
    </submittedName>
</protein>
<keyword evidence="1" id="KW-1133">Transmembrane helix</keyword>
<keyword evidence="1" id="KW-0472">Membrane</keyword>
<dbReference type="Proteomes" id="UP000294650">
    <property type="component" value="Unassembled WGS sequence"/>
</dbReference>
<organism evidence="2 3">
    <name type="scientific">Melghiribacillus thermohalophilus</name>
    <dbReference type="NCBI Taxonomy" id="1324956"/>
    <lineage>
        <taxon>Bacteria</taxon>
        <taxon>Bacillati</taxon>
        <taxon>Bacillota</taxon>
        <taxon>Bacilli</taxon>
        <taxon>Bacillales</taxon>
        <taxon>Bacillaceae</taxon>
        <taxon>Melghiribacillus</taxon>
    </lineage>
</organism>